<sequence>MLSAEPHVLGVFLGGSLAAGSGDAFSDIDLRVVVESEHHSDFVRRRLDIPRSWPGFVFNEWMPGAQHCVSHFEPFGKVDIFYLDAARMSASPWYGLPNRVLHDPKGFLKSLFAQSKALKFDVAADDVSQSISKGLAALHETLRRAKRGELIYAQTLLDELRHHIMKADDWLFDRTPTTAIYAKFDARGSKEVLDALRASYGQLEAETIIQAAAGLREIYQWQVRQLHERFDLQRPLSNDNKAFEMAEAAQSLPAAK</sequence>
<geneLocation type="plasmid" evidence="1 2">
    <name>p_unnamed1</name>
</geneLocation>
<gene>
    <name evidence="1" type="ORF">N8A98_00290</name>
</gene>
<keyword evidence="2" id="KW-1185">Reference proteome</keyword>
<dbReference type="SUPFAM" id="SSF81301">
    <property type="entry name" value="Nucleotidyltransferase"/>
    <property type="match status" value="1"/>
</dbReference>
<organism evidence="1 2">
    <name type="scientific">Devosia neptuniae</name>
    <dbReference type="NCBI Taxonomy" id="191302"/>
    <lineage>
        <taxon>Bacteria</taxon>
        <taxon>Pseudomonadati</taxon>
        <taxon>Pseudomonadota</taxon>
        <taxon>Alphaproteobacteria</taxon>
        <taxon>Hyphomicrobiales</taxon>
        <taxon>Devosiaceae</taxon>
        <taxon>Devosia</taxon>
    </lineage>
</organism>
<protein>
    <submittedName>
        <fullName evidence="1">Nucleotidyltransferase domain-containing protein</fullName>
    </submittedName>
</protein>
<reference evidence="1 2" key="1">
    <citation type="submission" date="2022-09" db="EMBL/GenBank/DDBJ databases">
        <title>Interaction between co-microsymbionts with complementary sets of symbiotic genes in legume-rhizobium systems.</title>
        <authorList>
            <person name="Safronova V."/>
            <person name="Sazanova A."/>
            <person name="Afonin A."/>
            <person name="Chirak E."/>
        </authorList>
    </citation>
    <scope>NUCLEOTIDE SEQUENCE [LARGE SCALE GENOMIC DNA]</scope>
    <source>
        <strain evidence="1 2">A18/4-1</strain>
        <plasmid evidence="1 2">p_unnamed1</plasmid>
    </source>
</reference>
<dbReference type="CDD" id="cd05403">
    <property type="entry name" value="NT_KNTase_like"/>
    <property type="match status" value="1"/>
</dbReference>
<evidence type="ECO:0000313" key="1">
    <source>
        <dbReference type="EMBL" id="UXN67997.1"/>
    </source>
</evidence>
<dbReference type="RefSeq" id="WP_262165587.1">
    <property type="nucleotide sequence ID" value="NZ_CP104964.1"/>
</dbReference>
<name>A0ABY6C779_9HYPH</name>
<dbReference type="Gene3D" id="3.30.460.10">
    <property type="entry name" value="Beta Polymerase, domain 2"/>
    <property type="match status" value="1"/>
</dbReference>
<evidence type="ECO:0000313" key="2">
    <source>
        <dbReference type="Proteomes" id="UP001061862"/>
    </source>
</evidence>
<dbReference type="InterPro" id="IPR043519">
    <property type="entry name" value="NT_sf"/>
</dbReference>
<dbReference type="Proteomes" id="UP001061862">
    <property type="component" value="Plasmid p_unnamed1"/>
</dbReference>
<keyword evidence="1" id="KW-0614">Plasmid</keyword>
<proteinExistence type="predicted"/>
<accession>A0ABY6C779</accession>
<dbReference type="EMBL" id="CP104964">
    <property type="protein sequence ID" value="UXN67997.1"/>
    <property type="molecule type" value="Genomic_DNA"/>
</dbReference>